<gene>
    <name evidence="3" type="ORF">CEW89_08335</name>
</gene>
<keyword evidence="1" id="KW-0812">Transmembrane</keyword>
<accession>A0A291GC10</accession>
<proteinExistence type="predicted"/>
<name>A0A291GC10_9RHOB</name>
<dbReference type="Proteomes" id="UP000217935">
    <property type="component" value="Chromosome"/>
</dbReference>
<dbReference type="InterPro" id="IPR038731">
    <property type="entry name" value="RgtA/B/C-like"/>
</dbReference>
<dbReference type="Pfam" id="PF13231">
    <property type="entry name" value="PMT_2"/>
    <property type="match status" value="1"/>
</dbReference>
<keyword evidence="1" id="KW-0472">Membrane</keyword>
<evidence type="ECO:0000313" key="3">
    <source>
        <dbReference type="EMBL" id="ATG47580.1"/>
    </source>
</evidence>
<dbReference type="AlphaFoldDB" id="A0A291GC10"/>
<organism evidence="3 4">
    <name type="scientific">Celeribacter ethanolicus</name>
    <dbReference type="NCBI Taxonomy" id="1758178"/>
    <lineage>
        <taxon>Bacteria</taxon>
        <taxon>Pseudomonadati</taxon>
        <taxon>Pseudomonadota</taxon>
        <taxon>Alphaproteobacteria</taxon>
        <taxon>Rhodobacterales</taxon>
        <taxon>Roseobacteraceae</taxon>
        <taxon>Celeribacter</taxon>
    </lineage>
</organism>
<reference evidence="3 4" key="1">
    <citation type="submission" date="2017-06" db="EMBL/GenBank/DDBJ databases">
        <title>Celeribacter sp. TSPH2 complete genome sequence.</title>
        <authorList>
            <person name="Woo J.-H."/>
            <person name="Kim H.-S."/>
        </authorList>
    </citation>
    <scope>NUCLEOTIDE SEQUENCE [LARGE SCALE GENOMIC DNA]</scope>
    <source>
        <strain evidence="3 4">TSPH2</strain>
    </source>
</reference>
<dbReference type="EMBL" id="CP022196">
    <property type="protein sequence ID" value="ATG47580.1"/>
    <property type="molecule type" value="Genomic_DNA"/>
</dbReference>
<feature type="transmembrane region" description="Helical" evidence="1">
    <location>
        <begin position="101"/>
        <end position="129"/>
    </location>
</feature>
<feature type="domain" description="Glycosyltransferase RgtA/B/C/D-like" evidence="2">
    <location>
        <begin position="94"/>
        <end position="174"/>
    </location>
</feature>
<keyword evidence="1" id="KW-1133">Transmembrane helix</keyword>
<dbReference type="KEGG" id="ceh:CEW89_08335"/>
<evidence type="ECO:0000256" key="1">
    <source>
        <dbReference type="SAM" id="Phobius"/>
    </source>
</evidence>
<protein>
    <recommendedName>
        <fullName evidence="2">Glycosyltransferase RgtA/B/C/D-like domain-containing protein</fullName>
    </recommendedName>
</protein>
<evidence type="ECO:0000259" key="2">
    <source>
        <dbReference type="Pfam" id="PF13231"/>
    </source>
</evidence>
<sequence>MTGSQRKTPAHARASPLASPCITLPVILQKAIGPTAPKMLMTKSFCKNFNAIILLYFAAHTVIRSCVGGNLERDEAEMIIMAQGFHLGYGPQLPLYNWLQAISFCLFGTNTFALTIVKNLLLATFYIALFDALKRLLPDRLALFGTLGAFLLPNMFWESQRAGTHSIALFATMANHHVWCPSHCWKDKRHMKGSKPAQTTTGKCPGLL</sequence>
<dbReference type="STRING" id="1758178.GCA_001550095_01363"/>
<evidence type="ECO:0000313" key="4">
    <source>
        <dbReference type="Proteomes" id="UP000217935"/>
    </source>
</evidence>
<keyword evidence="4" id="KW-1185">Reference proteome</keyword>